<evidence type="ECO:0000313" key="2">
    <source>
        <dbReference type="Proteomes" id="UP001180973"/>
    </source>
</evidence>
<gene>
    <name evidence="1" type="ORF">RM555_26925</name>
</gene>
<name>A0ABU2X395_9ACTN</name>
<sequence length="329" mass="36310">MAAARLAAVTTAYYSPRPQLTDPAYSNLLRRAEVQTLEAAGLGRALAPLFTRDYVQRVTVAEYDTDTVERRTIARRSTPDGTRADYLPSEEFAARVALVVTDLPDPSPATSPGLTRAVRDSRALAAFGARSPWVRDVARTVAAELPHLADVGATLYRDGEPERPAAGWTPERRREYDRGRRVPRDASEQAALWLTRWREVTAPGAHPAPEVFRRYVAAAERLGVDRVGRNQFYKLAEEVLGPRKRRAAGPVFVVPEEVAPMDRTQRRDLAALIVDRLTEEWRTAALDGLAELVAEHQAEKTAVGPMAPAIGTRGQVVDLAAHRARRRVA</sequence>
<proteinExistence type="predicted"/>
<comment type="caution">
    <text evidence="1">The sequence shown here is derived from an EMBL/GenBank/DDBJ whole genome shotgun (WGS) entry which is preliminary data.</text>
</comment>
<reference evidence="1" key="1">
    <citation type="submission" date="2023-09" db="EMBL/GenBank/DDBJ databases">
        <title>30 novel species of actinomycetes from the DSMZ collection.</title>
        <authorList>
            <person name="Nouioui I."/>
        </authorList>
    </citation>
    <scope>NUCLEOTIDE SEQUENCE</scope>
    <source>
        <strain evidence="1">DSM 115977</strain>
    </source>
</reference>
<keyword evidence="2" id="KW-1185">Reference proteome</keyword>
<accession>A0ABU2X395</accession>
<evidence type="ECO:0000313" key="1">
    <source>
        <dbReference type="EMBL" id="MDT0532637.1"/>
    </source>
</evidence>
<dbReference type="Proteomes" id="UP001180973">
    <property type="component" value="Unassembled WGS sequence"/>
</dbReference>
<dbReference type="RefSeq" id="WP_311414359.1">
    <property type="nucleotide sequence ID" value="NZ_JAVRFL010000043.1"/>
</dbReference>
<organism evidence="1 2">
    <name type="scientific">Micromonospora reichwaldensis</name>
    <dbReference type="NCBI Taxonomy" id="3075516"/>
    <lineage>
        <taxon>Bacteria</taxon>
        <taxon>Bacillati</taxon>
        <taxon>Actinomycetota</taxon>
        <taxon>Actinomycetes</taxon>
        <taxon>Micromonosporales</taxon>
        <taxon>Micromonosporaceae</taxon>
        <taxon>Micromonospora</taxon>
    </lineage>
</organism>
<protein>
    <submittedName>
        <fullName evidence="1">Uncharacterized protein</fullName>
    </submittedName>
</protein>
<dbReference type="EMBL" id="JAVRFL010000043">
    <property type="protein sequence ID" value="MDT0532637.1"/>
    <property type="molecule type" value="Genomic_DNA"/>
</dbReference>